<evidence type="ECO:0000256" key="3">
    <source>
        <dbReference type="ARBA" id="ARBA00022475"/>
    </source>
</evidence>
<reference evidence="9" key="1">
    <citation type="journal article" date="2021" name="PeerJ">
        <title>Extensive microbial diversity within the chicken gut microbiome revealed by metagenomics and culture.</title>
        <authorList>
            <person name="Gilroy R."/>
            <person name="Ravi A."/>
            <person name="Getino M."/>
            <person name="Pursley I."/>
            <person name="Horton D.L."/>
            <person name="Alikhan N.F."/>
            <person name="Baker D."/>
            <person name="Gharbi K."/>
            <person name="Hall N."/>
            <person name="Watson M."/>
            <person name="Adriaenssens E.M."/>
            <person name="Foster-Nyarko E."/>
            <person name="Jarju S."/>
            <person name="Secka A."/>
            <person name="Antonio M."/>
            <person name="Oren A."/>
            <person name="Chaudhuri R.R."/>
            <person name="La Ragione R."/>
            <person name="Hildebrand F."/>
            <person name="Pallen M.J."/>
        </authorList>
    </citation>
    <scope>NUCLEOTIDE SEQUENCE</scope>
    <source>
        <strain evidence="9">CHK179-7159</strain>
    </source>
</reference>
<feature type="transmembrane region" description="Helical" evidence="7">
    <location>
        <begin position="116"/>
        <end position="136"/>
    </location>
</feature>
<proteinExistence type="inferred from homology"/>
<evidence type="ECO:0000256" key="7">
    <source>
        <dbReference type="RuleBase" id="RU363032"/>
    </source>
</evidence>
<evidence type="ECO:0000256" key="6">
    <source>
        <dbReference type="ARBA" id="ARBA00023136"/>
    </source>
</evidence>
<dbReference type="InterPro" id="IPR050809">
    <property type="entry name" value="UgpAE/MalFG_permease"/>
</dbReference>
<dbReference type="SUPFAM" id="SSF161098">
    <property type="entry name" value="MetI-like"/>
    <property type="match status" value="1"/>
</dbReference>
<feature type="transmembrane region" description="Helical" evidence="7">
    <location>
        <begin position="21"/>
        <end position="40"/>
    </location>
</feature>
<organism evidence="9 10">
    <name type="scientific">Candidatus Eisenbergiella merdipullorum</name>
    <dbReference type="NCBI Taxonomy" id="2838553"/>
    <lineage>
        <taxon>Bacteria</taxon>
        <taxon>Bacillati</taxon>
        <taxon>Bacillota</taxon>
        <taxon>Clostridia</taxon>
        <taxon>Lachnospirales</taxon>
        <taxon>Lachnospiraceae</taxon>
        <taxon>Eisenbergiella</taxon>
    </lineage>
</organism>
<dbReference type="GO" id="GO:0005886">
    <property type="term" value="C:plasma membrane"/>
    <property type="evidence" value="ECO:0007669"/>
    <property type="project" value="UniProtKB-SubCell"/>
</dbReference>
<gene>
    <name evidence="9" type="ORF">H9717_00340</name>
</gene>
<evidence type="ECO:0000256" key="4">
    <source>
        <dbReference type="ARBA" id="ARBA00022692"/>
    </source>
</evidence>
<dbReference type="InterPro" id="IPR000515">
    <property type="entry name" value="MetI-like"/>
</dbReference>
<evidence type="ECO:0000313" key="9">
    <source>
        <dbReference type="EMBL" id="HJA91568.1"/>
    </source>
</evidence>
<evidence type="ECO:0000256" key="2">
    <source>
        <dbReference type="ARBA" id="ARBA00022448"/>
    </source>
</evidence>
<evidence type="ECO:0000256" key="5">
    <source>
        <dbReference type="ARBA" id="ARBA00022989"/>
    </source>
</evidence>
<keyword evidence="5 7" id="KW-1133">Transmembrane helix</keyword>
<dbReference type="PROSITE" id="PS50928">
    <property type="entry name" value="ABC_TM1"/>
    <property type="match status" value="1"/>
</dbReference>
<feature type="domain" description="ABC transmembrane type-1" evidence="8">
    <location>
        <begin position="80"/>
        <end position="294"/>
    </location>
</feature>
<feature type="transmembrane region" description="Helical" evidence="7">
    <location>
        <begin position="84"/>
        <end position="104"/>
    </location>
</feature>
<dbReference type="Proteomes" id="UP000886858">
    <property type="component" value="Unassembled WGS sequence"/>
</dbReference>
<dbReference type="GO" id="GO:0055085">
    <property type="term" value="P:transmembrane transport"/>
    <property type="evidence" value="ECO:0007669"/>
    <property type="project" value="InterPro"/>
</dbReference>
<evidence type="ECO:0000313" key="10">
    <source>
        <dbReference type="Proteomes" id="UP000886858"/>
    </source>
</evidence>
<dbReference type="PANTHER" id="PTHR43227">
    <property type="entry name" value="BLL4140 PROTEIN"/>
    <property type="match status" value="1"/>
</dbReference>
<comment type="subcellular location">
    <subcellularLocation>
        <location evidence="1 7">Cell membrane</location>
        <topology evidence="1 7">Multi-pass membrane protein</topology>
    </subcellularLocation>
</comment>
<evidence type="ECO:0000256" key="1">
    <source>
        <dbReference type="ARBA" id="ARBA00004651"/>
    </source>
</evidence>
<feature type="transmembrane region" description="Helical" evidence="7">
    <location>
        <begin position="273"/>
        <end position="297"/>
    </location>
</feature>
<feature type="transmembrane region" description="Helical" evidence="7">
    <location>
        <begin position="170"/>
        <end position="192"/>
    </location>
</feature>
<dbReference type="CDD" id="cd06261">
    <property type="entry name" value="TM_PBP2"/>
    <property type="match status" value="1"/>
</dbReference>
<keyword evidence="6 7" id="KW-0472">Membrane</keyword>
<dbReference type="AlphaFoldDB" id="A0A9D2I4I2"/>
<accession>A0A9D2I4I2</accession>
<keyword evidence="4 7" id="KW-0812">Transmembrane</keyword>
<protein>
    <submittedName>
        <fullName evidence="9">ABC transporter permease subunit</fullName>
    </submittedName>
</protein>
<keyword evidence="3" id="KW-1003">Cell membrane</keyword>
<dbReference type="Pfam" id="PF00528">
    <property type="entry name" value="BPD_transp_1"/>
    <property type="match status" value="1"/>
</dbReference>
<comment type="caution">
    <text evidence="9">The sequence shown here is derived from an EMBL/GenBank/DDBJ whole genome shotgun (WGS) entry which is preliminary data.</text>
</comment>
<dbReference type="PANTHER" id="PTHR43227:SF11">
    <property type="entry name" value="BLL4140 PROTEIN"/>
    <property type="match status" value="1"/>
</dbReference>
<dbReference type="Gene3D" id="1.10.3720.10">
    <property type="entry name" value="MetI-like"/>
    <property type="match status" value="1"/>
</dbReference>
<reference evidence="9" key="2">
    <citation type="submission" date="2021-04" db="EMBL/GenBank/DDBJ databases">
        <authorList>
            <person name="Gilroy R."/>
        </authorList>
    </citation>
    <scope>NUCLEOTIDE SEQUENCE</scope>
    <source>
        <strain evidence="9">CHK179-7159</strain>
    </source>
</reference>
<dbReference type="EMBL" id="DWYY01000003">
    <property type="protein sequence ID" value="HJA91568.1"/>
    <property type="molecule type" value="Genomic_DNA"/>
</dbReference>
<sequence>MKKKSKFGNQVRKDWYRNKMLYLMAVPVVLWYLLFCYKPMYGALIAFQDYRPAKGIWGSEWVGMKHFIRFFDSYYFVRLMRNTLLLSFYSLLFGFPAPILLALLLNEVKNGKFKRIIQTVTYLPHFISLVVIVGLIKDFCLTDGLLNDIIAAFGGERIPLLQQPSLYRPIYILSGIWQEVGWGSIIYLAALSGIDAQLYEAAAIDGAGKLRQAISITIPGLMPTIIMMLILRFGSLMGMGYEKTILLYNEATYETADIISSYVYRSGLLEQNWSYSTAIGLMNSVVNCILLITANAVSRKMTKSSLW</sequence>
<comment type="similarity">
    <text evidence="7">Belongs to the binding-protein-dependent transport system permease family.</text>
</comment>
<feature type="transmembrane region" description="Helical" evidence="7">
    <location>
        <begin position="213"/>
        <end position="233"/>
    </location>
</feature>
<name>A0A9D2I4I2_9FIRM</name>
<evidence type="ECO:0000259" key="8">
    <source>
        <dbReference type="PROSITE" id="PS50928"/>
    </source>
</evidence>
<keyword evidence="2 7" id="KW-0813">Transport</keyword>
<dbReference type="InterPro" id="IPR035906">
    <property type="entry name" value="MetI-like_sf"/>
</dbReference>